<evidence type="ECO:0000313" key="4">
    <source>
        <dbReference type="EMBL" id="CAB5059587.1"/>
    </source>
</evidence>
<dbReference type="InterPro" id="IPR035571">
    <property type="entry name" value="UPF0234-like_C"/>
</dbReference>
<dbReference type="PANTHER" id="PTHR30476">
    <property type="entry name" value="UPF0234 PROTEIN YAJQ"/>
    <property type="match status" value="1"/>
</dbReference>
<keyword evidence="1" id="KW-0547">Nucleotide-binding</keyword>
<evidence type="ECO:0000313" key="3">
    <source>
        <dbReference type="EMBL" id="CAB5026180.1"/>
    </source>
</evidence>
<dbReference type="PANTHER" id="PTHR30476:SF0">
    <property type="entry name" value="UPF0234 PROTEIN YAJQ"/>
    <property type="match status" value="1"/>
</dbReference>
<dbReference type="EMBL" id="CAFBQU010000003">
    <property type="protein sequence ID" value="CAB5059587.1"/>
    <property type="molecule type" value="Genomic_DNA"/>
</dbReference>
<dbReference type="GO" id="GO:0005829">
    <property type="term" value="C:cytosol"/>
    <property type="evidence" value="ECO:0007669"/>
    <property type="project" value="TreeGrafter"/>
</dbReference>
<dbReference type="NCBIfam" id="NF003819">
    <property type="entry name" value="PRK05412.1"/>
    <property type="match status" value="1"/>
</dbReference>
<dbReference type="GO" id="GO:0000166">
    <property type="term" value="F:nucleotide binding"/>
    <property type="evidence" value="ECO:0007669"/>
    <property type="project" value="UniProtKB-KW"/>
</dbReference>
<evidence type="ECO:0000256" key="2">
    <source>
        <dbReference type="ARBA" id="ARBA00093450"/>
    </source>
</evidence>
<dbReference type="Pfam" id="PF04461">
    <property type="entry name" value="YajQ"/>
    <property type="match status" value="1"/>
</dbReference>
<comment type="similarity">
    <text evidence="2">Belongs to the YajQ family.</text>
</comment>
<gene>
    <name evidence="3" type="ORF">UFOPK4098_01162</name>
    <name evidence="4" type="ORF">UFOPK4347_00207</name>
</gene>
<dbReference type="InterPro" id="IPR007551">
    <property type="entry name" value="YajQ/Smlt4090-like"/>
</dbReference>
<proteinExistence type="inferred from homology"/>
<organism evidence="3">
    <name type="scientific">freshwater metagenome</name>
    <dbReference type="NCBI Taxonomy" id="449393"/>
    <lineage>
        <taxon>unclassified sequences</taxon>
        <taxon>metagenomes</taxon>
        <taxon>ecological metagenomes</taxon>
    </lineage>
</organism>
<dbReference type="InterPro" id="IPR036183">
    <property type="entry name" value="YajQ-like_sf"/>
</dbReference>
<protein>
    <submittedName>
        <fullName evidence="3">Unannotated protein</fullName>
    </submittedName>
</protein>
<sequence>MSREGYRLASVSTMPSFDIVSEVDRQELRNAVDQAQREMVNRFDFKNTNSDIEQKELIITIRTISEEKARAVRVLLEEKFVKRGLSLKGIDWGKFEQASGDTVRQVVTIAVGISSDKAREINKLIKEKGPKGISSQTQGEQVRVTGKKRDDLQAVMALLKSEDLGVPLQFENFRD</sequence>
<dbReference type="HAMAP" id="MF_00632">
    <property type="entry name" value="UPF0234"/>
    <property type="match status" value="1"/>
</dbReference>
<reference evidence="3" key="1">
    <citation type="submission" date="2020-05" db="EMBL/GenBank/DDBJ databases">
        <authorList>
            <person name="Chiriac C."/>
            <person name="Salcher M."/>
            <person name="Ghai R."/>
            <person name="Kavagutti S V."/>
        </authorList>
    </citation>
    <scope>NUCLEOTIDE SEQUENCE</scope>
</reference>
<evidence type="ECO:0000256" key="1">
    <source>
        <dbReference type="ARBA" id="ARBA00022741"/>
    </source>
</evidence>
<dbReference type="Gene3D" id="3.30.70.990">
    <property type="entry name" value="YajQ-like, domain 2"/>
    <property type="match status" value="1"/>
</dbReference>
<dbReference type="EMBL" id="CAFBPN010000072">
    <property type="protein sequence ID" value="CAB5026180.1"/>
    <property type="molecule type" value="Genomic_DNA"/>
</dbReference>
<dbReference type="SUPFAM" id="SSF89963">
    <property type="entry name" value="YajQ-like"/>
    <property type="match status" value="2"/>
</dbReference>
<dbReference type="InterPro" id="IPR035570">
    <property type="entry name" value="UPF0234_N"/>
</dbReference>
<accession>A0A6J7RC00</accession>
<dbReference type="AlphaFoldDB" id="A0A6J7RC00"/>
<name>A0A6J7RC00_9ZZZZ</name>
<dbReference type="Gene3D" id="3.30.70.860">
    <property type="match status" value="1"/>
</dbReference>
<dbReference type="CDD" id="cd11740">
    <property type="entry name" value="YajQ_like"/>
    <property type="match status" value="1"/>
</dbReference>